<name>A0ABP0HYJ2_9DINO</name>
<keyword evidence="2" id="KW-1185">Reference proteome</keyword>
<evidence type="ECO:0000313" key="1">
    <source>
        <dbReference type="EMBL" id="CAK8994867.1"/>
    </source>
</evidence>
<sequence length="223" mass="24775">MEDHGTNGARHGTNSQMAAVSLVHQRAKDTDYGTTDRKLHSFGEFHVGSRGSSYLPGKLLQQRLPRTFNESMENIAQERREEYGMPRGVTGLGRGFRDRWTRAERVNADWLLSHRARTFNGSLQGDRCGSSPIQTPAGTFIATPTWSESGDVFVPRRDDPCSPLYVQATPQRWASEHCQEMSQPSAPLQSAHMYHPGFGLLGPDQAAFLGTFGGNKFEIHKTA</sequence>
<comment type="caution">
    <text evidence="1">The sequence shown here is derived from an EMBL/GenBank/DDBJ whole genome shotgun (WGS) entry which is preliminary data.</text>
</comment>
<reference evidence="1 2" key="1">
    <citation type="submission" date="2024-02" db="EMBL/GenBank/DDBJ databases">
        <authorList>
            <person name="Chen Y."/>
            <person name="Shah S."/>
            <person name="Dougan E. K."/>
            <person name="Thang M."/>
            <person name="Chan C."/>
        </authorList>
    </citation>
    <scope>NUCLEOTIDE SEQUENCE [LARGE SCALE GENOMIC DNA]</scope>
</reference>
<proteinExistence type="predicted"/>
<gene>
    <name evidence="1" type="ORF">CCMP2556_LOCUS3820</name>
</gene>
<organism evidence="1 2">
    <name type="scientific">Durusdinium trenchii</name>
    <dbReference type="NCBI Taxonomy" id="1381693"/>
    <lineage>
        <taxon>Eukaryota</taxon>
        <taxon>Sar</taxon>
        <taxon>Alveolata</taxon>
        <taxon>Dinophyceae</taxon>
        <taxon>Suessiales</taxon>
        <taxon>Symbiodiniaceae</taxon>
        <taxon>Durusdinium</taxon>
    </lineage>
</organism>
<dbReference type="Proteomes" id="UP001642484">
    <property type="component" value="Unassembled WGS sequence"/>
</dbReference>
<protein>
    <submittedName>
        <fullName evidence="1">Uncharacterized protein</fullName>
    </submittedName>
</protein>
<evidence type="ECO:0000313" key="2">
    <source>
        <dbReference type="Proteomes" id="UP001642484"/>
    </source>
</evidence>
<accession>A0ABP0HYJ2</accession>
<dbReference type="EMBL" id="CAXAMN010001519">
    <property type="protein sequence ID" value="CAK8994867.1"/>
    <property type="molecule type" value="Genomic_DNA"/>
</dbReference>